<dbReference type="GO" id="GO:0003968">
    <property type="term" value="F:RNA-directed RNA polymerase activity"/>
    <property type="evidence" value="ECO:0007669"/>
    <property type="project" value="UniProtKB-KW"/>
</dbReference>
<proteinExistence type="predicted"/>
<keyword evidence="2" id="KW-0548">Nucleotidyltransferase</keyword>
<evidence type="ECO:0000256" key="1">
    <source>
        <dbReference type="ARBA" id="ARBA00022679"/>
    </source>
</evidence>
<protein>
    <submittedName>
        <fullName evidence="4">RNA-dependent RNA polymerase</fullName>
    </submittedName>
</protein>
<reference evidence="4" key="1">
    <citation type="submission" date="2020-01" db="EMBL/GenBank/DDBJ databases">
        <title>Sustained virome diversity in Antarctic penguins and their ticks: geographical connectedness and no evidence for low pathogen pressure.</title>
        <authorList>
            <person name="Wille M."/>
            <person name="Harvey E."/>
            <person name="Shi M."/>
            <person name="Gonzalez-Acuna D."/>
            <person name="Holmes E.C."/>
            <person name="Hurt A.C."/>
        </authorList>
    </citation>
    <scope>NUCLEOTIDE SEQUENCE</scope>
    <source>
        <strain evidence="4">Antarctic28</strain>
    </source>
</reference>
<evidence type="ECO:0000256" key="2">
    <source>
        <dbReference type="ARBA" id="ARBA00022695"/>
    </source>
</evidence>
<keyword evidence="4" id="KW-0696">RNA-directed RNA polymerase</keyword>
<evidence type="ECO:0000313" key="4">
    <source>
        <dbReference type="EMBL" id="QIS87964.1"/>
    </source>
</evidence>
<keyword evidence="1" id="KW-0808">Transferase</keyword>
<dbReference type="SUPFAM" id="SSF56672">
    <property type="entry name" value="DNA/RNA polymerases"/>
    <property type="match status" value="1"/>
</dbReference>
<dbReference type="EMBL" id="MT025092">
    <property type="protein sequence ID" value="QIS87964.1"/>
    <property type="molecule type" value="Genomic_RNA"/>
</dbReference>
<dbReference type="InterPro" id="IPR043502">
    <property type="entry name" value="DNA/RNA_pol_sf"/>
</dbReference>
<accession>A0A6H0DIE7</accession>
<organism evidence="4">
    <name type="scientific">Raina virus</name>
    <dbReference type="NCBI Taxonomy" id="2707255"/>
    <lineage>
        <taxon>Viruses</taxon>
        <taxon>Riboviria</taxon>
    </lineage>
</organism>
<sequence length="1345" mass="149128">MESFNECVQDFAPENRDSTIAHALRCCIISEYRLVPGEALSDPEPNDVPSAEDSSPAPPLSFTMKRPGWTTLEVDEQGNAIDVVMPLDLPVCVATAASEDLPWMSRKELEARVGELRAKTPQCEPYTRDKVDFKTDVNLSRRSGDRHMDDAYDLIERAAKQHVFEANRRPMTMPRVVYMGIPEFVQTYVPEELHRRIEKFWNGDVNKIIDKYFSVDGDANLAATRADQLKIWHERQHWATTILRTHALDMSGAIKSNVLLQGLASPIPSSQTIRGDRHTLFYERAKAYLIPTAEKVQQGVKANSTSTHPQLASFRHANVAGLRELVNDVGAHQQDISISSASRDKLAHGIRHIMQLKDFKHVGPSEPPLLETRYKTPCEQVSGRKPKIVTTLVDTAMYMKSLRPWAGTDIIMTVPMYPGLSGKTGESTWYCTGVDSDGNALYYETIGSDEVSSVFHNQYSWWFTNNDVVYIRTEDDSAFGIYNVVKHARRDINRQTVFLCLDTMVNLPFAIADQLVYAAHGTHLSDMFSEPRPCRNVVVVNPASANPILLMNAGSAHQRRLYTRYQKETSPEGTAVVSPVVLRYLEHLHANGGRSFGLSSQEHLTRLQLHMKEHLEGGVINAPDYASMLELLRVVGVPDNLPNAVFYAEGYAAEHPGEEAPSEDRMAKAVQQVPSIVDSPKVYGAIAPNDAAIKSATKAHLGKGNTTTRGPQLNRIIQFATSHFIDAMADQSGCGAGSILVVPREEVLANRTRSTQVANETTYGLGPSGKNPVGNAFVKTNEVAPVKEAPRMVNSPPHELSIDSGRLGMSLDRILKRKCGVSNGIDWFAPGKTPSEMSDAVRTQYQNCHDYRATAGAGKIPQVDYKAADDSHTEESATLMADVIEYFFSDDLCPDLGMSHKAWALQTYWECFDISVLAGIKVKSTKWKNASGTGITTLLNTLVFAFRSYLTVLLSLCFQQLTGDDGDVQGMPLKDGKSDPIAAGTNDFFTHKQLHVQLRKLQTSGVVFKAVHCYETALWDRKDEDSHRQTVGGTTGVTTVFSDIHTPVMRLLFDLIGLKFGDDGLECNVPTVSDPTWNLARMYLDAADGFTRTVDFSDPILEEPIEFLSRKYPNPFRTGASYCKIERAAEKLAISTNSEKEKYRYKLVGYLVTDRFTPVIGAFIDAIWATKNMGPDPIKYDPESGTATLSEKYLSKVEGQDRETSWKMRDGPYPVTKDDLDIMYQTAAADYGMTSSELRAFDDNLRKQTTLDGIRGCRLPVALQHLTAENPTGDGLTKLVPPGVNMVAAWSKDDQALLNAKPATFGERSPISEILEVAAQDFDAPQMTRLKSALSHKSLLLGYKH</sequence>
<name>A0A6H0DIE7_9VIRU</name>
<evidence type="ECO:0000256" key="3">
    <source>
        <dbReference type="SAM" id="MobiDB-lite"/>
    </source>
</evidence>
<feature type="region of interest" description="Disordered" evidence="3">
    <location>
        <begin position="38"/>
        <end position="62"/>
    </location>
</feature>